<dbReference type="InterPro" id="IPR011990">
    <property type="entry name" value="TPR-like_helical_dom_sf"/>
</dbReference>
<dbReference type="PROSITE" id="PS50005">
    <property type="entry name" value="TPR"/>
    <property type="match status" value="1"/>
</dbReference>
<organism evidence="3 4">
    <name type="scientific">Sutterella massiliensis</name>
    <dbReference type="NCBI Taxonomy" id="1816689"/>
    <lineage>
        <taxon>Bacteria</taxon>
        <taxon>Pseudomonadati</taxon>
        <taxon>Pseudomonadota</taxon>
        <taxon>Betaproteobacteria</taxon>
        <taxon>Burkholderiales</taxon>
        <taxon>Sutterellaceae</taxon>
        <taxon>Sutterella</taxon>
    </lineage>
</organism>
<dbReference type="EMBL" id="JACJJC010000010">
    <property type="protein sequence ID" value="MBM6704324.1"/>
    <property type="molecule type" value="Genomic_DNA"/>
</dbReference>
<feature type="region of interest" description="Disordered" evidence="2">
    <location>
        <begin position="910"/>
        <end position="976"/>
    </location>
</feature>
<gene>
    <name evidence="3" type="ORF">H6A60_07490</name>
</gene>
<evidence type="ECO:0000313" key="3">
    <source>
        <dbReference type="EMBL" id="MBM6704324.1"/>
    </source>
</evidence>
<feature type="repeat" description="TPR" evidence="1">
    <location>
        <begin position="493"/>
        <end position="526"/>
    </location>
</feature>
<dbReference type="RefSeq" id="WP_205102985.1">
    <property type="nucleotide sequence ID" value="NZ_JACJJC010000010.1"/>
</dbReference>
<name>A0ABS2DSJ9_9BURK</name>
<dbReference type="Gene3D" id="1.25.40.10">
    <property type="entry name" value="Tetratricopeptide repeat domain"/>
    <property type="match status" value="2"/>
</dbReference>
<dbReference type="SMART" id="SM00028">
    <property type="entry name" value="TPR"/>
    <property type="match status" value="3"/>
</dbReference>
<evidence type="ECO:0000313" key="4">
    <source>
        <dbReference type="Proteomes" id="UP000715095"/>
    </source>
</evidence>
<reference evidence="3 4" key="1">
    <citation type="journal article" date="2021" name="Sci. Rep.">
        <title>The distribution of antibiotic resistance genes in chicken gut microbiota commensals.</title>
        <authorList>
            <person name="Juricova H."/>
            <person name="Matiasovicova J."/>
            <person name="Kubasova T."/>
            <person name="Cejkova D."/>
            <person name="Rychlik I."/>
        </authorList>
    </citation>
    <scope>NUCLEOTIDE SEQUENCE [LARGE SCALE GENOMIC DNA]</scope>
    <source>
        <strain evidence="3 4">An829</strain>
    </source>
</reference>
<dbReference type="SUPFAM" id="SSF48452">
    <property type="entry name" value="TPR-like"/>
    <property type="match status" value="1"/>
</dbReference>
<comment type="caution">
    <text evidence="3">The sequence shown here is derived from an EMBL/GenBank/DDBJ whole genome shotgun (WGS) entry which is preliminary data.</text>
</comment>
<dbReference type="Proteomes" id="UP000715095">
    <property type="component" value="Unassembled WGS sequence"/>
</dbReference>
<accession>A0ABS2DSJ9</accession>
<evidence type="ECO:0000256" key="2">
    <source>
        <dbReference type="SAM" id="MobiDB-lite"/>
    </source>
</evidence>
<sequence length="976" mass="109890">MEESIVLTKTDFEFLEALDDGATIYSWRIAQYVEDKIAMGVAKGRFTVEEARADLPSALLLGHALLNMNDYAAYARAFTVLKGAEAAAKTSGVWHYRMACAALYCGKVDLARSYAEAAVSVEPEYPWGWLMAGKLRAHAGEREAALEAVERGLALVPGDAEFLTLKHEIDAGADLLCMEYHHIDPEADEALHNNNGEIEEALEKRRSIDCILVDEAGLAAVKEIFQFEDYRPADPPERLCCEGVSGVTGTKLRWRFLMNEAGLSHLRPAWLRLVVPLVKELFPILEVTPEEVEEVLVRQDRVLGVLSKRARQEQEARDREESQEKHSAEVIPDVKVPGMRYFDMRSLFADTSDSGDSGEAGHGLALAPVVRELNEEAAGGSVAERTSLMLPAFLSPDLSGFSQGKSLSLDEATEFVPEDEEALLELVAKWNKEEDYGRIIRAIESLPAQKRTDRLLGELARAYNNMGSEGEDEYFLRALEILRAIEESGRESHLWYFRVAYALYYLDRAGEALDFFERALELNPGDEDTMAMIAACRRAVTMPSFLHPFERRVDVAWFEFSVHQSQIKADILAGELERAAFSVRTCFRQVGLDWIINVSEPEADGRYKLIVSVAANRAMMPPLLYFIEKMPPILAEDWQVCAGTPATDSPEKIKAIFNDCPFNYSDLEVAVTKDEDTGLLRPVFYAPIFAGLDQDDVDDVFMKLAAAIEFLIGEAALQRWMSGLTIARRRPDEELMSLETFAERFFEEYPQARDFTMASLANRRVEYWLKPETDREADLYWDVSKGWILAPSLLNNYRKSDNEDVNALERQGVAAGFYYFEGFDELEPEKRMEAGEAFLKALEETFEKESRYVQVSGAALGLYRFYLNCYLWDFQRATEKLLQFIASYPQIRFAGWHSFRRQAGSVMIRNEENADRSESGSTDESGAVKAENLCAATSSENEESKTASSVKAVTIDEADEDTDESIHWPSMQKAEA</sequence>
<keyword evidence="4" id="KW-1185">Reference proteome</keyword>
<proteinExistence type="predicted"/>
<keyword evidence="1" id="KW-0802">TPR repeat</keyword>
<evidence type="ECO:0000256" key="1">
    <source>
        <dbReference type="PROSITE-ProRule" id="PRU00339"/>
    </source>
</evidence>
<protein>
    <submittedName>
        <fullName evidence="3">Tetratricopeptide repeat protein</fullName>
    </submittedName>
</protein>
<dbReference type="InterPro" id="IPR019734">
    <property type="entry name" value="TPR_rpt"/>
</dbReference>